<feature type="domain" description="Gfo/Idh/MocA-like oxidoreductase N-terminal" evidence="1">
    <location>
        <begin position="4"/>
        <end position="121"/>
    </location>
</feature>
<dbReference type="InterPro" id="IPR036291">
    <property type="entry name" value="NAD(P)-bd_dom_sf"/>
</dbReference>
<organism evidence="3 4">
    <name type="scientific">Sebaldella termitidis (strain ATCC 33386 / NCTC 11300)</name>
    <dbReference type="NCBI Taxonomy" id="526218"/>
    <lineage>
        <taxon>Bacteria</taxon>
        <taxon>Fusobacteriati</taxon>
        <taxon>Fusobacteriota</taxon>
        <taxon>Fusobacteriia</taxon>
        <taxon>Fusobacteriales</taxon>
        <taxon>Leptotrichiaceae</taxon>
        <taxon>Sebaldella</taxon>
    </lineage>
</organism>
<accession>D1AKU6</accession>
<sequence length="346" mass="40381">MKLKTAFIGFGKSTTRYHLPYVLRRDNIEVTAIYSRKRKPELEENYKEYNIEFTDNLQDILNNKEILLVSVCSPLQTHYEFAKRCLEAGKNVLVEKPFTETTEEAKELFDLAKEKGLVIMPYQNRRFDSDFLLFKEALKNKNLGEIVEIESHFDRFRPEEAVKPGTPVDGVFWGLGSHALDQMISIFGKPKKIYYDIRSLRDKTKPDDYYHVELFYDNIKVIVKSSHLVLLEYPKFIIQGKNGSFIKYGIDKQEEYLKAGTMPWEKGFGEEPEENYGQFAYIDNGGRMRKDIMHTISGDYGRIYDNLYEAIINKKKKLISDEEALMLLEILTIGIKCPNPKIIDFK</sequence>
<reference evidence="4" key="1">
    <citation type="submission" date="2009-09" db="EMBL/GenBank/DDBJ databases">
        <title>The complete chromosome of Sebaldella termitidis ATCC 33386.</title>
        <authorList>
            <consortium name="US DOE Joint Genome Institute (JGI-PGF)"/>
            <person name="Lucas S."/>
            <person name="Copeland A."/>
            <person name="Lapidus A."/>
            <person name="Glavina del Rio T."/>
            <person name="Dalin E."/>
            <person name="Tice H."/>
            <person name="Bruce D."/>
            <person name="Goodwin L."/>
            <person name="Pitluck S."/>
            <person name="Kyrpides N."/>
            <person name="Mavromatis K."/>
            <person name="Ivanova N."/>
            <person name="Mikhailova N."/>
            <person name="Sims D."/>
            <person name="Meincke L."/>
            <person name="Brettin T."/>
            <person name="Detter J.C."/>
            <person name="Han C."/>
            <person name="Larimer F."/>
            <person name="Land M."/>
            <person name="Hauser L."/>
            <person name="Markowitz V."/>
            <person name="Cheng J.F."/>
            <person name="Hugenholtz P."/>
            <person name="Woyke T."/>
            <person name="Wu D."/>
            <person name="Eisen J.A."/>
        </authorList>
    </citation>
    <scope>NUCLEOTIDE SEQUENCE [LARGE SCALE GENOMIC DNA]</scope>
    <source>
        <strain evidence="4">ATCC 33386 / NCTC 11300</strain>
    </source>
</reference>
<protein>
    <submittedName>
        <fullName evidence="3">Oxidoreductase domain protein</fullName>
    </submittedName>
</protein>
<dbReference type="Pfam" id="PF01408">
    <property type="entry name" value="GFO_IDH_MocA"/>
    <property type="match status" value="1"/>
</dbReference>
<evidence type="ECO:0000259" key="2">
    <source>
        <dbReference type="Pfam" id="PF02894"/>
    </source>
</evidence>
<dbReference type="Pfam" id="PF02894">
    <property type="entry name" value="GFO_IDH_MocA_C"/>
    <property type="match status" value="1"/>
</dbReference>
<dbReference type="EMBL" id="CP001739">
    <property type="protein sequence ID" value="ACZ07112.1"/>
    <property type="molecule type" value="Genomic_DNA"/>
</dbReference>
<dbReference type="Gene3D" id="3.30.360.10">
    <property type="entry name" value="Dihydrodipicolinate Reductase, domain 2"/>
    <property type="match status" value="1"/>
</dbReference>
<keyword evidence="4" id="KW-1185">Reference proteome</keyword>
<feature type="domain" description="Gfo/Idh/MocA-like oxidoreductase C-terminal" evidence="2">
    <location>
        <begin position="135"/>
        <end position="334"/>
    </location>
</feature>
<dbReference type="Proteomes" id="UP000000845">
    <property type="component" value="Chromosome"/>
</dbReference>
<name>D1AKU6_SEBTE</name>
<dbReference type="NCBIfam" id="NF007574">
    <property type="entry name" value="PRK10206.1"/>
    <property type="match status" value="1"/>
</dbReference>
<dbReference type="InterPro" id="IPR051317">
    <property type="entry name" value="Gfo/Idh/MocA_oxidoreduct"/>
</dbReference>
<proteinExistence type="predicted"/>
<dbReference type="eggNOG" id="COG0673">
    <property type="taxonomic scope" value="Bacteria"/>
</dbReference>
<dbReference type="KEGG" id="str:Sterm_0227"/>
<dbReference type="RefSeq" id="WP_012859711.1">
    <property type="nucleotide sequence ID" value="NC_013517.1"/>
</dbReference>
<dbReference type="InterPro" id="IPR004104">
    <property type="entry name" value="Gfo/Idh/MocA-like_OxRdtase_C"/>
</dbReference>
<dbReference type="PANTHER" id="PTHR43708:SF7">
    <property type="entry name" value="OXIDOREDUCTASE"/>
    <property type="match status" value="1"/>
</dbReference>
<evidence type="ECO:0000259" key="1">
    <source>
        <dbReference type="Pfam" id="PF01408"/>
    </source>
</evidence>
<dbReference type="AlphaFoldDB" id="D1AKU6"/>
<dbReference type="GO" id="GO:0000166">
    <property type="term" value="F:nucleotide binding"/>
    <property type="evidence" value="ECO:0007669"/>
    <property type="project" value="InterPro"/>
</dbReference>
<dbReference type="Gene3D" id="3.40.50.720">
    <property type="entry name" value="NAD(P)-binding Rossmann-like Domain"/>
    <property type="match status" value="1"/>
</dbReference>
<evidence type="ECO:0000313" key="3">
    <source>
        <dbReference type="EMBL" id="ACZ07112.1"/>
    </source>
</evidence>
<dbReference type="PANTHER" id="PTHR43708">
    <property type="entry name" value="CONSERVED EXPRESSED OXIDOREDUCTASE (EUROFUNG)"/>
    <property type="match status" value="1"/>
</dbReference>
<dbReference type="HOGENOM" id="CLU_023194_19_0_0"/>
<dbReference type="STRING" id="526218.Sterm_0227"/>
<dbReference type="InterPro" id="IPR000683">
    <property type="entry name" value="Gfo/Idh/MocA-like_OxRdtase_N"/>
</dbReference>
<dbReference type="SUPFAM" id="SSF51735">
    <property type="entry name" value="NAD(P)-binding Rossmann-fold domains"/>
    <property type="match status" value="1"/>
</dbReference>
<gene>
    <name evidence="3" type="ordered locus">Sterm_0227</name>
</gene>
<evidence type="ECO:0000313" key="4">
    <source>
        <dbReference type="Proteomes" id="UP000000845"/>
    </source>
</evidence>
<reference evidence="3 4" key="2">
    <citation type="journal article" date="2010" name="Stand. Genomic Sci.">
        <title>Complete genome sequence of Sebaldella termitidis type strain (NCTC 11300).</title>
        <authorList>
            <person name="Harmon-Smith M."/>
            <person name="Celia L."/>
            <person name="Chertkov O."/>
            <person name="Lapidus A."/>
            <person name="Copeland A."/>
            <person name="Glavina Del Rio T."/>
            <person name="Nolan M."/>
            <person name="Lucas S."/>
            <person name="Tice H."/>
            <person name="Cheng J.F."/>
            <person name="Han C."/>
            <person name="Detter J.C."/>
            <person name="Bruce D."/>
            <person name="Goodwin L."/>
            <person name="Pitluck S."/>
            <person name="Pati A."/>
            <person name="Liolios K."/>
            <person name="Ivanova N."/>
            <person name="Mavromatis K."/>
            <person name="Mikhailova N."/>
            <person name="Chen A."/>
            <person name="Palaniappan K."/>
            <person name="Land M."/>
            <person name="Hauser L."/>
            <person name="Chang Y.J."/>
            <person name="Jeffries C.D."/>
            <person name="Brettin T."/>
            <person name="Goker M."/>
            <person name="Beck B."/>
            <person name="Bristow J."/>
            <person name="Eisen J.A."/>
            <person name="Markowitz V."/>
            <person name="Hugenholtz P."/>
            <person name="Kyrpides N.C."/>
            <person name="Klenk H.P."/>
            <person name="Chen F."/>
        </authorList>
    </citation>
    <scope>NUCLEOTIDE SEQUENCE [LARGE SCALE GENOMIC DNA]</scope>
    <source>
        <strain evidence="4">ATCC 33386 / NCTC 11300</strain>
    </source>
</reference>